<dbReference type="GO" id="GO:0005794">
    <property type="term" value="C:Golgi apparatus"/>
    <property type="evidence" value="ECO:0007669"/>
    <property type="project" value="TreeGrafter"/>
</dbReference>
<organism evidence="5 6">
    <name type="scientific">Sinocyclocheilus anshuiensis</name>
    <dbReference type="NCBI Taxonomy" id="1608454"/>
    <lineage>
        <taxon>Eukaryota</taxon>
        <taxon>Metazoa</taxon>
        <taxon>Chordata</taxon>
        <taxon>Craniata</taxon>
        <taxon>Vertebrata</taxon>
        <taxon>Euteleostomi</taxon>
        <taxon>Actinopterygii</taxon>
        <taxon>Neopterygii</taxon>
        <taxon>Teleostei</taxon>
        <taxon>Ostariophysi</taxon>
        <taxon>Cypriniformes</taxon>
        <taxon>Cyprinidae</taxon>
        <taxon>Cyprininae</taxon>
        <taxon>Sinocyclocheilus</taxon>
    </lineage>
</organism>
<dbReference type="SUPFAM" id="SSF48371">
    <property type="entry name" value="ARM repeat"/>
    <property type="match status" value="2"/>
</dbReference>
<dbReference type="GO" id="GO:0008104">
    <property type="term" value="P:intracellular protein localization"/>
    <property type="evidence" value="ECO:0007669"/>
    <property type="project" value="TreeGrafter"/>
</dbReference>
<evidence type="ECO:0000256" key="2">
    <source>
        <dbReference type="ARBA" id="ARBA00022737"/>
    </source>
</evidence>
<reference evidence="5" key="2">
    <citation type="submission" date="2025-09" db="UniProtKB">
        <authorList>
            <consortium name="Ensembl"/>
        </authorList>
    </citation>
    <scope>IDENTIFICATION</scope>
</reference>
<protein>
    <recommendedName>
        <fullName evidence="3">HEAT repeat-containing protein 5A</fullName>
    </recommendedName>
</protein>
<dbReference type="FunFam" id="1.25.10.10:FF:000098">
    <property type="entry name" value="HEAT repeat-containing protein 5A isoform X2"/>
    <property type="match status" value="1"/>
</dbReference>
<evidence type="ECO:0000313" key="5">
    <source>
        <dbReference type="Ensembl" id="ENSSANP00000089835.1"/>
    </source>
</evidence>
<reference evidence="5" key="1">
    <citation type="submission" date="2025-08" db="UniProtKB">
        <authorList>
            <consortium name="Ensembl"/>
        </authorList>
    </citation>
    <scope>IDENTIFICATION</scope>
</reference>
<dbReference type="GO" id="GO:0006897">
    <property type="term" value="P:endocytosis"/>
    <property type="evidence" value="ECO:0007669"/>
    <property type="project" value="TreeGrafter"/>
</dbReference>
<name>A0A671S0Q4_9TELE</name>
<keyword evidence="6" id="KW-1185">Reference proteome</keyword>
<dbReference type="GO" id="GO:0030139">
    <property type="term" value="C:endocytic vesicle"/>
    <property type="evidence" value="ECO:0007669"/>
    <property type="project" value="TreeGrafter"/>
</dbReference>
<sequence>MFSLTWLRHVFVWQADVKQNQKRLVEQLTAVLTSSPGPPTRLLLAQCLALVYRVGDSLTSSLTVDRCNDIIRSKDDSPSFLPTRLAAVACLGVLYEQLGRLLISSFKETMANLLKAMKSAESQGRCEIMLCIERILKGLGVSAVSCHRDIYKAARTCLTDRSMAVRCAATKCLLELQREAVFLWSTELENVATLCFRAFEGSNYDVRVAISKLLGTLLASALEPRQAIAPRPGSKRNSLEEVMELLSSGFLRGGAGFLRASGDMLKGTSSVSRDVRVGITQTCVVFVSILGGAWLENHFSCLVSLLMVWVSHARATQYPADAVSCRCCVSFILRATLGTLLGEKAQIAAAKEICQLISKQKRVTRVSPADVAASQHVLVCALLELGSLLQDLSSTAAPLLQDTSIGMLDTVISVLLHPSASARLAAAWCLRCVAVGMPAQGAVLLDRCAERLNALKSCPEAVAGYSAAIAALLGAVQLCPLGVSHSKGKMVMTLAEDLLRSAAQNSRISIQRTQGGWLLLSALSTLGPTVMEHHLPRLLLLWKCAFPLSVKDVENELRRGDSFTWQVTLEGRAGALCAMKSLVVHCKDLLTDDVISRLLPLLSCAVALLNQLPSLIKSYGNQIKNAATVFRLRVYEILTMLQPKRYEGNFGTVLKLLLNDLTGPEITACAVLNLLSSLCYSQDLALLGPGLHDVDQHYIEEQLHGGGSGGGTLEYDPFIIFEKQQEVPTPLPPASALTAAAVQLFGVIFPHLGIQQKAQILEQFCEFVRQLKGALQQTVQIHVAAAFCCTLKCLASSRRELGSEEVQRPALSLLLGVLEGSNPLLRCMAAEGLARLVQVLNEPNFTVSITLMSFDKLKTARDAITRTGHALALSAVYRYLSGISSPQYLSACIGVLFTLSQDSTSPEVQMWALHALSMVVDLAGPLYHSHLEASFNLVLRLLLSTPHTHVEVQQSLGRCLNALITSMGPDLQGEGAGVCAVRTSCLVGCAVMQDSQDCLVQAQAISCLQQLHMFAPRFVNLASLVPSLCINLCSSYLSLRRAVVACLRQLAQREAVEVSEHAVALVKELPHVTIKEVGLEGALFSLLDRESDPHLCQDIQETLVHMMSSSAESNLAHWLKLCKDVLSASAGGLQSYKRCDGDRYDDSSAFHAKSESSGPFNNLRWSTRVFSMECVCRIIAQCENGDTAHFNMALAQEQRLHESADFLVLHLADLIRMAFMAATDHSDQLRLAGLQTLLVIIRKFANVPEPEFPGHVILEQYQANVGAALRPAFHVDAPPNVTAKACQVCSAWIASGVISDLRDLRRVHQLLASSIAKVQVGREVSSQLYNESTFTMETLAVLKAWAEVLNTITQLLNPGSHLQQQSDEAGTAGPAGAGLLKLVQTDLATLSRLWLAALQDHALLTLPSQYSSQLPSIGGSFYTAETVEQARPHYYSVWATILHATALWLNSTGFIMVDEGPANLSRPVTPTSMGQSTSLSSSCLMFYVQFTKMFHLGISVEFLCSPHSGDQMENIDSCLQALQALLEVPWPRSKMGNDQALSVELLSVLHRLIVTRESPSIQLAVLELVRQIVCAAQEHVKEKRHSAEVDDGAAEKETVPEFGEGRDTGGLVPGKSLVFGALELCLCTLLRMLPQLSPKLAGSPMGWGGHTCSLSSTDCRLVTSALAILSELPSICSPEGSVSVLPTVLYLLLGVLREAVKGSVGAESGQLVPGILQALRTVLTSPMSRAEKSRGAWAELLRCAVHTLLESWHTVDEVTMLTSLTIFLLYASAEVTTVEPLQTCCIQTFRASLESKDPVVLSRSYQLLVSLFQGPAPVARPFILALGGCLVSQLQEVEKSRPQGPAELQAVQAAVRALEALVFAAEETHRPQLVAVLLPILISLLLDENALTSAPAASRSLHESALGDLMRIGPQHSAVFKALMASAPHMKARLEAAIKGNQESMNTKAQTTRVNSKNTPSIQLKINFL</sequence>
<dbReference type="GO" id="GO:0042147">
    <property type="term" value="P:retrograde transport, endosome to Golgi"/>
    <property type="evidence" value="ECO:0007669"/>
    <property type="project" value="TreeGrafter"/>
</dbReference>
<dbReference type="GO" id="GO:0016020">
    <property type="term" value="C:membrane"/>
    <property type="evidence" value="ECO:0007669"/>
    <property type="project" value="TreeGrafter"/>
</dbReference>
<dbReference type="PANTHER" id="PTHR21663">
    <property type="entry name" value="HYPOTHETICAL HEAT DOMAIN-CONTAINING"/>
    <property type="match status" value="1"/>
</dbReference>
<dbReference type="Gene3D" id="1.25.10.10">
    <property type="entry name" value="Leucine-rich Repeat Variant"/>
    <property type="match status" value="2"/>
</dbReference>
<evidence type="ECO:0000256" key="4">
    <source>
        <dbReference type="SAM" id="MobiDB-lite"/>
    </source>
</evidence>
<comment type="similarity">
    <text evidence="1">Belongs to the HEATR5 family.</text>
</comment>
<dbReference type="Pfam" id="PF20210">
    <property type="entry name" value="Laa1_Sip1_HTR5"/>
    <property type="match status" value="1"/>
</dbReference>
<evidence type="ECO:0000313" key="6">
    <source>
        <dbReference type="Proteomes" id="UP000472260"/>
    </source>
</evidence>
<dbReference type="Proteomes" id="UP000472260">
    <property type="component" value="Unassembled WGS sequence"/>
</dbReference>
<dbReference type="InterPro" id="IPR011989">
    <property type="entry name" value="ARM-like"/>
</dbReference>
<dbReference type="InterPro" id="IPR046837">
    <property type="entry name" value="Laa1/Sip1/HEATR5-like_HEAT"/>
</dbReference>
<dbReference type="InterPro" id="IPR040108">
    <property type="entry name" value="Laa1/Sip1/HEATR5"/>
</dbReference>
<dbReference type="GO" id="GO:0005829">
    <property type="term" value="C:cytosol"/>
    <property type="evidence" value="ECO:0007669"/>
    <property type="project" value="GOC"/>
</dbReference>
<accession>A0A671S0Q4</accession>
<dbReference type="InterPro" id="IPR016024">
    <property type="entry name" value="ARM-type_fold"/>
</dbReference>
<dbReference type="PANTHER" id="PTHR21663:SF1">
    <property type="entry name" value="HEAT REPEAT-CONTAINING PROTEIN 5A"/>
    <property type="match status" value="1"/>
</dbReference>
<dbReference type="Pfam" id="PF25468">
    <property type="entry name" value="HEAT_HEATR5A"/>
    <property type="match status" value="1"/>
</dbReference>
<evidence type="ECO:0000256" key="3">
    <source>
        <dbReference type="ARBA" id="ARBA00070811"/>
    </source>
</evidence>
<proteinExistence type="inferred from homology"/>
<gene>
    <name evidence="5" type="primary">LOC107694966</name>
</gene>
<evidence type="ECO:0000256" key="1">
    <source>
        <dbReference type="ARBA" id="ARBA00008304"/>
    </source>
</evidence>
<dbReference type="FunFam" id="1.25.10.10:FF:000262">
    <property type="entry name" value="HEAT repeat-containing protein 5B"/>
    <property type="match status" value="1"/>
</dbReference>
<feature type="region of interest" description="Disordered" evidence="4">
    <location>
        <begin position="1585"/>
        <end position="1606"/>
    </location>
</feature>
<dbReference type="Ensembl" id="ENSSANT00000095435.1">
    <property type="protein sequence ID" value="ENSSANP00000089835.1"/>
    <property type="gene ID" value="ENSSANG00000042823.1"/>
</dbReference>
<keyword evidence="2" id="KW-0677">Repeat</keyword>